<comment type="caution">
    <text evidence="8">The sequence shown here is derived from an EMBL/GenBank/DDBJ whole genome shotgun (WGS) entry which is preliminary data.</text>
</comment>
<keyword evidence="5 6" id="KW-0472">Membrane</keyword>
<evidence type="ECO:0000256" key="3">
    <source>
        <dbReference type="ARBA" id="ARBA00022692"/>
    </source>
</evidence>
<keyword evidence="2" id="KW-1003">Cell membrane</keyword>
<keyword evidence="4 6" id="KW-1133">Transmembrane helix</keyword>
<dbReference type="PATRIC" id="fig|1265313.6.peg.2485"/>
<dbReference type="STRING" id="1265313.HRUBRA_02521"/>
<dbReference type="InterPro" id="IPR011577">
    <property type="entry name" value="Cyt_b561_bac/Ni-Hgenase"/>
</dbReference>
<evidence type="ECO:0000313" key="8">
    <source>
        <dbReference type="EMBL" id="KGE02877.1"/>
    </source>
</evidence>
<dbReference type="GO" id="GO:0020037">
    <property type="term" value="F:heme binding"/>
    <property type="evidence" value="ECO:0007669"/>
    <property type="project" value="TreeGrafter"/>
</dbReference>
<accession>A0A095VN26</accession>
<evidence type="ECO:0000259" key="7">
    <source>
        <dbReference type="Pfam" id="PF01292"/>
    </source>
</evidence>
<reference evidence="8 9" key="1">
    <citation type="journal article" date="2014" name="Genome Announc.">
        <title>Genome Sequence of Gammaproteobacterial Pseudohaliea rubra Type Strain DSM 19751, Isolated from Coastal Seawater of the Mediterranean Sea.</title>
        <authorList>
            <person name="Spring S."/>
            <person name="Fiebig A."/>
            <person name="Riedel T."/>
            <person name="Goker M."/>
            <person name="Klenk H.P."/>
        </authorList>
    </citation>
    <scope>NUCLEOTIDE SEQUENCE [LARGE SCALE GENOMIC DNA]</scope>
    <source>
        <strain evidence="8 9">DSM 19751</strain>
    </source>
</reference>
<dbReference type="InterPro" id="IPR016174">
    <property type="entry name" value="Di-haem_cyt_TM"/>
</dbReference>
<dbReference type="OrthoDB" id="196472at2"/>
<evidence type="ECO:0000313" key="9">
    <source>
        <dbReference type="Proteomes" id="UP000029640"/>
    </source>
</evidence>
<keyword evidence="9" id="KW-1185">Reference proteome</keyword>
<dbReference type="SUPFAM" id="SSF81342">
    <property type="entry name" value="Transmembrane di-heme cytochromes"/>
    <property type="match status" value="1"/>
</dbReference>
<evidence type="ECO:0000256" key="2">
    <source>
        <dbReference type="ARBA" id="ARBA00022475"/>
    </source>
</evidence>
<dbReference type="PANTHER" id="PTHR30485:SF2">
    <property type="entry name" value="BLL0597 PROTEIN"/>
    <property type="match status" value="1"/>
</dbReference>
<dbReference type="AlphaFoldDB" id="A0A095VN26"/>
<evidence type="ECO:0000256" key="6">
    <source>
        <dbReference type="SAM" id="Phobius"/>
    </source>
</evidence>
<dbReference type="EMBL" id="AUVB01000080">
    <property type="protein sequence ID" value="KGE02877.1"/>
    <property type="molecule type" value="Genomic_DNA"/>
</dbReference>
<dbReference type="PANTHER" id="PTHR30485">
    <property type="entry name" value="NI/FE-HYDROGENASE 1 B-TYPE CYTOCHROME SUBUNIT"/>
    <property type="match status" value="1"/>
</dbReference>
<dbReference type="HOGENOM" id="CLU_078451_0_0_6"/>
<dbReference type="InterPro" id="IPR051542">
    <property type="entry name" value="Hydrogenase_cytochrome"/>
</dbReference>
<dbReference type="GO" id="GO:0005886">
    <property type="term" value="C:plasma membrane"/>
    <property type="evidence" value="ECO:0007669"/>
    <property type="project" value="UniProtKB-SubCell"/>
</dbReference>
<gene>
    <name evidence="8" type="ORF">HRUBRA_02521</name>
</gene>
<feature type="transmembrane region" description="Helical" evidence="6">
    <location>
        <begin position="145"/>
        <end position="166"/>
    </location>
</feature>
<keyword evidence="3 6" id="KW-0812">Transmembrane</keyword>
<protein>
    <recommendedName>
        <fullName evidence="7">Cytochrome b561 bacterial/Ni-hydrogenase domain-containing protein</fullName>
    </recommendedName>
</protein>
<dbReference type="Gene3D" id="1.20.950.20">
    <property type="entry name" value="Transmembrane di-heme cytochromes, Chain C"/>
    <property type="match status" value="1"/>
</dbReference>
<evidence type="ECO:0000256" key="5">
    <source>
        <dbReference type="ARBA" id="ARBA00023136"/>
    </source>
</evidence>
<dbReference type="Pfam" id="PF01292">
    <property type="entry name" value="Ni_hydr_CYTB"/>
    <property type="match status" value="1"/>
</dbReference>
<evidence type="ECO:0000256" key="4">
    <source>
        <dbReference type="ARBA" id="ARBA00022989"/>
    </source>
</evidence>
<proteinExistence type="predicted"/>
<feature type="transmembrane region" description="Helical" evidence="6">
    <location>
        <begin position="40"/>
        <end position="60"/>
    </location>
</feature>
<dbReference type="GO" id="GO:0022904">
    <property type="term" value="P:respiratory electron transport chain"/>
    <property type="evidence" value="ECO:0007669"/>
    <property type="project" value="InterPro"/>
</dbReference>
<feature type="transmembrane region" description="Helical" evidence="6">
    <location>
        <begin position="193"/>
        <end position="214"/>
    </location>
</feature>
<dbReference type="GO" id="GO:0009055">
    <property type="term" value="F:electron transfer activity"/>
    <property type="evidence" value="ECO:0007669"/>
    <property type="project" value="InterPro"/>
</dbReference>
<organism evidence="8 9">
    <name type="scientific">Pseudohaliea rubra DSM 19751</name>
    <dbReference type="NCBI Taxonomy" id="1265313"/>
    <lineage>
        <taxon>Bacteria</taxon>
        <taxon>Pseudomonadati</taxon>
        <taxon>Pseudomonadota</taxon>
        <taxon>Gammaproteobacteria</taxon>
        <taxon>Cellvibrionales</taxon>
        <taxon>Halieaceae</taxon>
        <taxon>Pseudohaliea</taxon>
    </lineage>
</organism>
<dbReference type="Proteomes" id="UP000029640">
    <property type="component" value="Unassembled WGS sequence"/>
</dbReference>
<name>A0A095VN26_9GAMM</name>
<feature type="transmembrane region" description="Helical" evidence="6">
    <location>
        <begin position="17"/>
        <end position="33"/>
    </location>
</feature>
<comment type="subcellular location">
    <subcellularLocation>
        <location evidence="1">Cell membrane</location>
        <topology evidence="1">Multi-pass membrane protein</topology>
    </subcellularLocation>
</comment>
<evidence type="ECO:0000256" key="1">
    <source>
        <dbReference type="ARBA" id="ARBA00004651"/>
    </source>
</evidence>
<dbReference type="eggNOG" id="COG3658">
    <property type="taxonomic scope" value="Bacteria"/>
</dbReference>
<feature type="domain" description="Cytochrome b561 bacterial/Ni-hydrogenase" evidence="7">
    <location>
        <begin position="11"/>
        <end position="179"/>
    </location>
</feature>
<dbReference type="RefSeq" id="WP_035516130.1">
    <property type="nucleotide sequence ID" value="NZ_KN234761.1"/>
</dbReference>
<feature type="transmembrane region" description="Helical" evidence="6">
    <location>
        <begin position="95"/>
        <end position="116"/>
    </location>
</feature>
<sequence>MTAAEARYPLWDLPVRVSHWLIALCLPAAWWTAEEGHLELHAWIGYTVLTLVLARLAWGVFGSPQARFADFLRGPGAIIAYLREGRRDTPGHNPLGGWSAMLLWSLLLVQALTGLYNSDGILFDGPLYHAADEAVTDKLGAVHGWLFNGILAFVGLHVAAVLFYQWRRGEQLLVPMVRGSAPGRVGTGPAAPLWRALLILDLVALALLAIFAAAPEPVSSWW</sequence>